<proteinExistence type="predicted"/>
<dbReference type="RefSeq" id="WP_147357041.1">
    <property type="nucleotide sequence ID" value="NZ_JBBMFC010000003.1"/>
</dbReference>
<dbReference type="Proteomes" id="UP001470288">
    <property type="component" value="Unassembled WGS sequence"/>
</dbReference>
<feature type="transmembrane region" description="Helical" evidence="1">
    <location>
        <begin position="154"/>
        <end position="175"/>
    </location>
</feature>
<accession>A0ABV1HYU2</accession>
<evidence type="ECO:0000313" key="3">
    <source>
        <dbReference type="Proteomes" id="UP001470288"/>
    </source>
</evidence>
<organism evidence="2 3">
    <name type="scientific">Hominiventricola aquisgranensis</name>
    <dbReference type="NCBI Taxonomy" id="3133164"/>
    <lineage>
        <taxon>Bacteria</taxon>
        <taxon>Bacillati</taxon>
        <taxon>Bacillota</taxon>
        <taxon>Clostridia</taxon>
        <taxon>Lachnospirales</taxon>
        <taxon>Lachnospiraceae</taxon>
        <taxon>Hominiventricola</taxon>
    </lineage>
</organism>
<gene>
    <name evidence="2" type="ORF">WMO62_02590</name>
</gene>
<dbReference type="EMBL" id="JBBMFC010000003">
    <property type="protein sequence ID" value="MEQ2577730.1"/>
    <property type="molecule type" value="Genomic_DNA"/>
</dbReference>
<protein>
    <recommendedName>
        <fullName evidence="4">Stage II sporulation protein M</fullName>
    </recommendedName>
</protein>
<keyword evidence="3" id="KW-1185">Reference proteome</keyword>
<keyword evidence="1" id="KW-1133">Transmembrane helix</keyword>
<name>A0ABV1HYU2_9FIRM</name>
<feature type="transmembrane region" description="Helical" evidence="1">
    <location>
        <begin position="118"/>
        <end position="142"/>
    </location>
</feature>
<evidence type="ECO:0000313" key="2">
    <source>
        <dbReference type="EMBL" id="MEQ2577730.1"/>
    </source>
</evidence>
<evidence type="ECO:0000256" key="1">
    <source>
        <dbReference type="SAM" id="Phobius"/>
    </source>
</evidence>
<sequence length="187" mass="20453">MLGRIWRQYTNSGIRWKPGPMIFFAGIIAGVLIAQTKATTADTGLFSEYFLNQYASLSVNIEKLFLYIGGYRISQYLAVVCAGFLPLAPAILTGLIFLTGMLWGTMAGISVIQLGGKGLMICVAGLFPQILFYIPAFGWVILWTSCGGSNRKKYVFLAALGLFFLFFGVACEAALNPGLVRQILRKI</sequence>
<keyword evidence="1" id="KW-0472">Membrane</keyword>
<comment type="caution">
    <text evidence="2">The sequence shown here is derived from an EMBL/GenBank/DDBJ whole genome shotgun (WGS) entry which is preliminary data.</text>
</comment>
<reference evidence="2 3" key="1">
    <citation type="submission" date="2024-03" db="EMBL/GenBank/DDBJ databases">
        <title>Human intestinal bacterial collection.</title>
        <authorList>
            <person name="Pauvert C."/>
            <person name="Hitch T.C.A."/>
            <person name="Clavel T."/>
        </authorList>
    </citation>
    <scope>NUCLEOTIDE SEQUENCE [LARGE SCALE GENOMIC DNA]</scope>
    <source>
        <strain evidence="2 3">CLA-AA-H78B</strain>
    </source>
</reference>
<evidence type="ECO:0008006" key="4">
    <source>
        <dbReference type="Google" id="ProtNLM"/>
    </source>
</evidence>
<keyword evidence="1" id="KW-0812">Transmembrane</keyword>